<evidence type="ECO:0000256" key="7">
    <source>
        <dbReference type="ARBA" id="ARBA00023180"/>
    </source>
</evidence>
<dbReference type="SUPFAM" id="SSF50494">
    <property type="entry name" value="Trypsin-like serine proteases"/>
    <property type="match status" value="2"/>
</dbReference>
<dbReference type="PROSITE" id="PS00135">
    <property type="entry name" value="TRYPSIN_SER"/>
    <property type="match status" value="1"/>
</dbReference>
<dbReference type="FunFam" id="2.40.10.10:FF:000054">
    <property type="entry name" value="Complement C1r subcomponent"/>
    <property type="match status" value="1"/>
</dbReference>
<dbReference type="GO" id="GO:0006508">
    <property type="term" value="P:proteolysis"/>
    <property type="evidence" value="ECO:0007669"/>
    <property type="project" value="InterPro"/>
</dbReference>
<organism evidence="12 13">
    <name type="scientific">Anopheles albimanus</name>
    <name type="common">New world malaria mosquito</name>
    <dbReference type="NCBI Taxonomy" id="7167"/>
    <lineage>
        <taxon>Eukaryota</taxon>
        <taxon>Metazoa</taxon>
        <taxon>Ecdysozoa</taxon>
        <taxon>Arthropoda</taxon>
        <taxon>Hexapoda</taxon>
        <taxon>Insecta</taxon>
        <taxon>Pterygota</taxon>
        <taxon>Neoptera</taxon>
        <taxon>Endopterygota</taxon>
        <taxon>Diptera</taxon>
        <taxon>Nematocera</taxon>
        <taxon>Culicoidea</taxon>
        <taxon>Culicidae</taxon>
        <taxon>Anophelinae</taxon>
        <taxon>Anopheles</taxon>
    </lineage>
</organism>
<feature type="compositionally biased region" description="Polar residues" evidence="9">
    <location>
        <begin position="711"/>
        <end position="722"/>
    </location>
</feature>
<dbReference type="SMART" id="SM00020">
    <property type="entry name" value="Tryp_SPc"/>
    <property type="match status" value="1"/>
</dbReference>
<evidence type="ECO:0000313" key="13">
    <source>
        <dbReference type="Proteomes" id="UP000069272"/>
    </source>
</evidence>
<evidence type="ECO:0000256" key="8">
    <source>
        <dbReference type="ARBA" id="ARBA00024195"/>
    </source>
</evidence>
<keyword evidence="5" id="KW-0391">Immunity</keyword>
<dbReference type="GO" id="GO:0005576">
    <property type="term" value="C:extracellular region"/>
    <property type="evidence" value="ECO:0007669"/>
    <property type="project" value="UniProtKB-SubCell"/>
</dbReference>
<feature type="domain" description="Peptidase S1" evidence="11">
    <location>
        <begin position="342"/>
        <end position="569"/>
    </location>
</feature>
<dbReference type="GO" id="GO:0004252">
    <property type="term" value="F:serine-type endopeptidase activity"/>
    <property type="evidence" value="ECO:0007669"/>
    <property type="project" value="InterPro"/>
</dbReference>
<feature type="compositionally biased region" description="Low complexity" evidence="9">
    <location>
        <begin position="743"/>
        <end position="760"/>
    </location>
</feature>
<comment type="similarity">
    <text evidence="8">Belongs to the peptidase S1 family. CLIP subfamily.</text>
</comment>
<feature type="chain" id="PRO_5043926747" description="Peptidase S1 domain-containing protein" evidence="10">
    <location>
        <begin position="22"/>
        <end position="1135"/>
    </location>
</feature>
<sequence length="1135" mass="127766">MQALVVFCCTLVSLHICATRADNAFIDSPPEGYYERTTLKDCPSRFYSQDVSSALGFFIFGGGRAYLKEFPHMAAIGWTRVNTTTPALVEYKCGGSLIAAKFVLTAAHCGQDENRIPPDAVRLGDTNLATVEDDASAQQFKIVAFTVHDKYKRNKKYYDIALIELDREVKFTTAVCPICLWPLDNLSEYSASLKAVGFGQTSYGSDMSPVLQKVSLNYYDFDTCNNELPRPKFLKDGLTKDQFCTKTPNKDACLGDSGGPLQIELSDVSKTIPYLTGVVSFGTGCWDGSFGVYTKVSSYIDWIRERVNVTTDPIECARNSECLASRPFSDSRLSPQNNSPFFKVNLRKSDNSTFHQCTGALIDYRHVVTSATCAVRNNQRPAFVEANDELIDIIDIDLHPRYIASKSYNNLAVLTLAKFYNPNKIYQIIAPACIWKEDRITDLIVFYSGYGPEVKNEPTDKVNNVSLKILVALLSENGRCEANDAWKVNSTLAAGFNSDFLCTYNPIDLVPGICKLEPGGSVSNFRRDNIVPYVYGINAIDEGPCGGSQNLFVATRLAPSYDWIESIVLNRTIEDIPGTLNIRFGGEAESPSSLDSIFSYSSGQVINRNNLDLINNHIRPYGNDLLHRTPETTVQVYHQSLSNTPETYKIYGPHSGFSLKKANPLLHPQQNNLVHHNDIRYEVIPSIELPATHLLQQPSIPARSYPIPPYNTFTGQQQSHLRSYQPPVHPHPSPLHPYHHQHQQQQQQQQQEVLRQQQQQYHSQPSSPIIDHGGLVSIIRSIELYENGHCTLPTGVAGRCLHYTRCPSMYWNAQNTAPYHRHDSIPYCNQQRQTVCCQAEMEGRMGRRSLRYGQRSAPFVKLCPIMCPTERTEPMMHSMGVQERRIEMFINIKRWPGRRGSQLTNLLGEMNTNREYCCQSEECPKYQAVCGDYGSRTVSDSMENFCSSCGTIYEYSVKNMAKLFQRKAMLDDDPNNAQRLQPVQCTSRDTQGMLEVTRCNPAPSLTEGSVKKLRNLFEAKVKALERSSSDVKLRYRTTSTKGENYDGTDYDRREMMISPSLPCSVDLPHPEGHMYMYNEQPRSRSATDMLHSTIIKELPDGLQINVVLKYGSSRSVSKNTDRSGQNRRATGLPFQ</sequence>
<dbReference type="VEuPathDB" id="VectorBase:AALB003038"/>
<dbReference type="InterPro" id="IPR018114">
    <property type="entry name" value="TRYPSIN_HIS"/>
</dbReference>
<dbReference type="PROSITE" id="PS00134">
    <property type="entry name" value="TRYPSIN_HIS"/>
    <property type="match status" value="1"/>
</dbReference>
<keyword evidence="7" id="KW-0325">Glycoprotein</keyword>
<proteinExistence type="inferred from homology"/>
<dbReference type="PROSITE" id="PS50240">
    <property type="entry name" value="TRYPSIN_DOM"/>
    <property type="match status" value="2"/>
</dbReference>
<dbReference type="CDD" id="cd00190">
    <property type="entry name" value="Tryp_SPc"/>
    <property type="match status" value="1"/>
</dbReference>
<dbReference type="InterPro" id="IPR001254">
    <property type="entry name" value="Trypsin_dom"/>
</dbReference>
<dbReference type="InterPro" id="IPR033116">
    <property type="entry name" value="TRYPSIN_SER"/>
</dbReference>
<dbReference type="AlphaFoldDB" id="A0A182F964"/>
<evidence type="ECO:0000256" key="6">
    <source>
        <dbReference type="ARBA" id="ARBA00023157"/>
    </source>
</evidence>
<evidence type="ECO:0000256" key="2">
    <source>
        <dbReference type="ARBA" id="ARBA00022525"/>
    </source>
</evidence>
<keyword evidence="6" id="KW-1015">Disulfide bond</keyword>
<dbReference type="PANTHER" id="PTHR24260">
    <property type="match status" value="1"/>
</dbReference>
<feature type="compositionally biased region" description="Polar residues" evidence="9">
    <location>
        <begin position="1113"/>
        <end position="1128"/>
    </location>
</feature>
<reference evidence="12 13" key="1">
    <citation type="journal article" date="2017" name="G3 (Bethesda)">
        <title>The Physical Genome Mapping of Anopheles albimanus Corrected Scaffold Misassemblies and Identified Interarm Rearrangements in Genus Anopheles.</title>
        <authorList>
            <person name="Artemov G.N."/>
            <person name="Peery A.N."/>
            <person name="Jiang X."/>
            <person name="Tu Z."/>
            <person name="Stegniy V.N."/>
            <person name="Sharakhova M.V."/>
            <person name="Sharakhov I.V."/>
        </authorList>
    </citation>
    <scope>NUCLEOTIDE SEQUENCE [LARGE SCALE GENOMIC DNA]</scope>
    <source>
        <strain evidence="12 13">ALBI9_A</strain>
    </source>
</reference>
<feature type="region of interest" description="Disordered" evidence="9">
    <location>
        <begin position="706"/>
        <end position="769"/>
    </location>
</feature>
<dbReference type="EnsemblMetazoa" id="AALB003038-RA">
    <property type="protein sequence ID" value="AALB003038-PA"/>
    <property type="gene ID" value="AALB003038"/>
</dbReference>
<evidence type="ECO:0000259" key="11">
    <source>
        <dbReference type="PROSITE" id="PS50240"/>
    </source>
</evidence>
<keyword evidence="2" id="KW-0964">Secreted</keyword>
<dbReference type="STRING" id="7167.A0A182F964"/>
<feature type="domain" description="Peptidase S1" evidence="11">
    <location>
        <begin position="59"/>
        <end position="308"/>
    </location>
</feature>
<evidence type="ECO:0000256" key="10">
    <source>
        <dbReference type="SAM" id="SignalP"/>
    </source>
</evidence>
<dbReference type="VEuPathDB" id="VectorBase:AALB20_034961"/>
<evidence type="ECO:0000256" key="9">
    <source>
        <dbReference type="SAM" id="MobiDB-lite"/>
    </source>
</evidence>
<name>A0A182F964_ANOAL</name>
<dbReference type="VEuPathDB" id="VectorBase:AALB20_028426"/>
<dbReference type="InterPro" id="IPR043504">
    <property type="entry name" value="Peptidase_S1_PA_chymotrypsin"/>
</dbReference>
<reference evidence="12" key="2">
    <citation type="submission" date="2022-08" db="UniProtKB">
        <authorList>
            <consortium name="EnsemblMetazoa"/>
        </authorList>
    </citation>
    <scope>IDENTIFICATION</scope>
    <source>
        <strain evidence="12">STECLA/ALBI9_A</strain>
    </source>
</reference>
<keyword evidence="4 10" id="KW-0732">Signal</keyword>
<evidence type="ECO:0000313" key="12">
    <source>
        <dbReference type="EnsemblMetazoa" id="AALB003038-PA"/>
    </source>
</evidence>
<feature type="region of interest" description="Disordered" evidence="9">
    <location>
        <begin position="1113"/>
        <end position="1135"/>
    </location>
</feature>
<feature type="signal peptide" evidence="10">
    <location>
        <begin position="1"/>
        <end position="21"/>
    </location>
</feature>
<comment type="subcellular location">
    <subcellularLocation>
        <location evidence="1">Secreted</location>
    </subcellularLocation>
</comment>
<dbReference type="Gene3D" id="2.40.10.10">
    <property type="entry name" value="Trypsin-like serine proteases"/>
    <property type="match status" value="2"/>
</dbReference>
<keyword evidence="13" id="KW-1185">Reference proteome</keyword>
<evidence type="ECO:0000256" key="3">
    <source>
        <dbReference type="ARBA" id="ARBA00022588"/>
    </source>
</evidence>
<evidence type="ECO:0000256" key="5">
    <source>
        <dbReference type="ARBA" id="ARBA00022859"/>
    </source>
</evidence>
<dbReference type="GO" id="GO:0045087">
    <property type="term" value="P:innate immune response"/>
    <property type="evidence" value="ECO:0007669"/>
    <property type="project" value="UniProtKB-KW"/>
</dbReference>
<evidence type="ECO:0000256" key="4">
    <source>
        <dbReference type="ARBA" id="ARBA00022729"/>
    </source>
</evidence>
<dbReference type="InterPro" id="IPR009003">
    <property type="entry name" value="Peptidase_S1_PA"/>
</dbReference>
<protein>
    <recommendedName>
        <fullName evidence="11">Peptidase S1 domain-containing protein</fullName>
    </recommendedName>
</protein>
<dbReference type="Pfam" id="PF00089">
    <property type="entry name" value="Trypsin"/>
    <property type="match status" value="2"/>
</dbReference>
<accession>A0A182F964</accession>
<dbReference type="InterPro" id="IPR051333">
    <property type="entry name" value="CLIP_Serine_Protease"/>
</dbReference>
<evidence type="ECO:0000256" key="1">
    <source>
        <dbReference type="ARBA" id="ARBA00004613"/>
    </source>
</evidence>
<keyword evidence="3" id="KW-0399">Innate immunity</keyword>
<dbReference type="Proteomes" id="UP000069272">
    <property type="component" value="Chromosome 2R"/>
</dbReference>
<dbReference type="PRINTS" id="PR00722">
    <property type="entry name" value="CHYMOTRYPSIN"/>
</dbReference>
<dbReference type="FunFam" id="2.40.10.10:FF:000028">
    <property type="entry name" value="Serine protease easter"/>
    <property type="match status" value="1"/>
</dbReference>
<dbReference type="InterPro" id="IPR001314">
    <property type="entry name" value="Peptidase_S1A"/>
</dbReference>
<dbReference type="PANTHER" id="PTHR24260:SF147">
    <property type="entry name" value="EG:BACR7A4.3 PROTEIN-RELATED"/>
    <property type="match status" value="1"/>
</dbReference>